<evidence type="ECO:0000256" key="5">
    <source>
        <dbReference type="RuleBase" id="RU362057"/>
    </source>
</evidence>
<dbReference type="PANTHER" id="PTHR11926">
    <property type="entry name" value="GLUCOSYL/GLUCURONOSYL TRANSFERASES"/>
    <property type="match status" value="1"/>
</dbReference>
<accession>A0AAP0JWC6</accession>
<dbReference type="InterPro" id="IPR002213">
    <property type="entry name" value="UDP_glucos_trans"/>
</dbReference>
<dbReference type="PANTHER" id="PTHR11926:SF1553">
    <property type="entry name" value="GLYCOSYLTRANSFERASE"/>
    <property type="match status" value="1"/>
</dbReference>
<keyword evidence="3 4" id="KW-0808">Transferase</keyword>
<evidence type="ECO:0000313" key="7">
    <source>
        <dbReference type="Proteomes" id="UP001419268"/>
    </source>
</evidence>
<dbReference type="FunFam" id="3.40.50.2000:FF:000019">
    <property type="entry name" value="Glycosyltransferase"/>
    <property type="match status" value="1"/>
</dbReference>
<reference evidence="6 7" key="1">
    <citation type="submission" date="2024-01" db="EMBL/GenBank/DDBJ databases">
        <title>Genome assemblies of Stephania.</title>
        <authorList>
            <person name="Yang L."/>
        </authorList>
    </citation>
    <scope>NUCLEOTIDE SEQUENCE [LARGE SCALE GENOMIC DNA]</scope>
    <source>
        <strain evidence="6">JXDWG</strain>
        <tissue evidence="6">Leaf</tissue>
    </source>
</reference>
<name>A0AAP0JWC6_9MAGN</name>
<evidence type="ECO:0000313" key="6">
    <source>
        <dbReference type="EMBL" id="KAK9141396.1"/>
    </source>
</evidence>
<evidence type="ECO:0000256" key="4">
    <source>
        <dbReference type="RuleBase" id="RU003718"/>
    </source>
</evidence>
<dbReference type="Pfam" id="PF00201">
    <property type="entry name" value="UDPGT"/>
    <property type="match status" value="1"/>
</dbReference>
<keyword evidence="2 4" id="KW-0328">Glycosyltransferase</keyword>
<dbReference type="GO" id="GO:0080044">
    <property type="term" value="F:quercetin 7-O-glucosyltransferase activity"/>
    <property type="evidence" value="ECO:0007669"/>
    <property type="project" value="TreeGrafter"/>
</dbReference>
<dbReference type="FunFam" id="3.40.50.2000:FF:000057">
    <property type="entry name" value="Glycosyltransferase"/>
    <property type="match status" value="1"/>
</dbReference>
<evidence type="ECO:0000256" key="1">
    <source>
        <dbReference type="ARBA" id="ARBA00009995"/>
    </source>
</evidence>
<gene>
    <name evidence="6" type="ORF">Scep_011077</name>
</gene>
<dbReference type="Gene3D" id="3.40.50.2000">
    <property type="entry name" value="Glycogen Phosphorylase B"/>
    <property type="match status" value="2"/>
</dbReference>
<comment type="similarity">
    <text evidence="1 4">Belongs to the UDP-glycosyltransferase family.</text>
</comment>
<sequence length="469" mass="52438">MERDNRFARSHVLVLAYPSQGHINPVLQFAKRLIHKGLKVTLVLTVHNAKSLQTKDCPIPIETISDGFDETGSKEAESIEAYFSTFEAEGSRTLGELIEKHQSSDDPHPVSCVVYDSFLIWVLDVVKKYGVLGAPFFTQAAHVNTIYYQAHMGLLQIPVVAPVSVPAMPPLEVSELPSFVSDRETMPYLLTLLVNQFINLDRADWVLVNTFDKLEQEASVCSSCSPFVLVVDWTRELWPIKTIGPTVPSAYLDKRVEGDQDYGFSIFKPSTEATIEWLNKRGARSVVYVSFGSLASLTPQQMEEIACGIKQSNCYFLWVVRETEEDKLPSKFAEETSEKGLIVRWCPQLEVLSHEAVGCFVTHCGWNSTLEALSLGVPMVAMPHWSDQPTNAKCIEDVWEVGLRPKVGEKGMHWRDEIEACIREVMEGEGGKSMRSAACKWKQLAKEAVDEGGSSDKNIEEFATKLLSN</sequence>
<dbReference type="CDD" id="cd03784">
    <property type="entry name" value="GT1_Gtf-like"/>
    <property type="match status" value="1"/>
</dbReference>
<proteinExistence type="inferred from homology"/>
<evidence type="ECO:0000256" key="2">
    <source>
        <dbReference type="ARBA" id="ARBA00022676"/>
    </source>
</evidence>
<dbReference type="AlphaFoldDB" id="A0AAP0JWC6"/>
<dbReference type="InterPro" id="IPR035595">
    <property type="entry name" value="UDP_glycos_trans_CS"/>
</dbReference>
<evidence type="ECO:0000256" key="3">
    <source>
        <dbReference type="ARBA" id="ARBA00022679"/>
    </source>
</evidence>
<protein>
    <recommendedName>
        <fullName evidence="5">Glycosyltransferase</fullName>
        <ecNumber evidence="5">2.4.1.-</ecNumber>
    </recommendedName>
</protein>
<keyword evidence="7" id="KW-1185">Reference proteome</keyword>
<dbReference type="SUPFAM" id="SSF53756">
    <property type="entry name" value="UDP-Glycosyltransferase/glycogen phosphorylase"/>
    <property type="match status" value="1"/>
</dbReference>
<comment type="caution">
    <text evidence="6">The sequence shown here is derived from an EMBL/GenBank/DDBJ whole genome shotgun (WGS) entry which is preliminary data.</text>
</comment>
<dbReference type="EMBL" id="JBBNAG010000004">
    <property type="protein sequence ID" value="KAK9141396.1"/>
    <property type="molecule type" value="Genomic_DNA"/>
</dbReference>
<dbReference type="Proteomes" id="UP001419268">
    <property type="component" value="Unassembled WGS sequence"/>
</dbReference>
<organism evidence="6 7">
    <name type="scientific">Stephania cephalantha</name>
    <dbReference type="NCBI Taxonomy" id="152367"/>
    <lineage>
        <taxon>Eukaryota</taxon>
        <taxon>Viridiplantae</taxon>
        <taxon>Streptophyta</taxon>
        <taxon>Embryophyta</taxon>
        <taxon>Tracheophyta</taxon>
        <taxon>Spermatophyta</taxon>
        <taxon>Magnoliopsida</taxon>
        <taxon>Ranunculales</taxon>
        <taxon>Menispermaceae</taxon>
        <taxon>Menispermoideae</taxon>
        <taxon>Cissampelideae</taxon>
        <taxon>Stephania</taxon>
    </lineage>
</organism>
<dbReference type="PROSITE" id="PS00375">
    <property type="entry name" value="UDPGT"/>
    <property type="match status" value="1"/>
</dbReference>
<dbReference type="GO" id="GO:0080043">
    <property type="term" value="F:quercetin 3-O-glucosyltransferase activity"/>
    <property type="evidence" value="ECO:0007669"/>
    <property type="project" value="TreeGrafter"/>
</dbReference>
<dbReference type="EC" id="2.4.1.-" evidence="5"/>